<evidence type="ECO:0000313" key="1">
    <source>
        <dbReference type="EMBL" id="NEN22552.1"/>
    </source>
</evidence>
<organism evidence="1 2">
    <name type="scientific">Cryomorpha ignava</name>
    <dbReference type="NCBI Taxonomy" id="101383"/>
    <lineage>
        <taxon>Bacteria</taxon>
        <taxon>Pseudomonadati</taxon>
        <taxon>Bacteroidota</taxon>
        <taxon>Flavobacteriia</taxon>
        <taxon>Flavobacteriales</taxon>
        <taxon>Cryomorphaceae</taxon>
        <taxon>Cryomorpha</taxon>
    </lineage>
</organism>
<dbReference type="GO" id="GO:0051301">
    <property type="term" value="P:cell division"/>
    <property type="evidence" value="ECO:0007669"/>
    <property type="project" value="UniProtKB-KW"/>
</dbReference>
<dbReference type="SUPFAM" id="SSF102829">
    <property type="entry name" value="Cell division protein ZapA-like"/>
    <property type="match status" value="1"/>
</dbReference>
<reference evidence="1 2" key="1">
    <citation type="submission" date="2020-02" db="EMBL/GenBank/DDBJ databases">
        <title>Out from the shadows clarifying the taxonomy of the family Cryomorphaceae and related taxa by utilizing the GTDB taxonomic framework.</title>
        <authorList>
            <person name="Bowman J.P."/>
        </authorList>
    </citation>
    <scope>NUCLEOTIDE SEQUENCE [LARGE SCALE GENOMIC DNA]</scope>
    <source>
        <strain evidence="1 2">QSSC 1-22</strain>
    </source>
</reference>
<sequence length="92" mass="10372">MSELSIKVTIAGRIYPIMAKAEEEEIVRSAAKSVDDNIKHLQENYAVKDKQDLLAMTALQMAKKLHEQDTKHSESVDTDELDAIEKLIDSML</sequence>
<dbReference type="EMBL" id="JAAGVY010000003">
    <property type="protein sequence ID" value="NEN22552.1"/>
    <property type="molecule type" value="Genomic_DNA"/>
</dbReference>
<dbReference type="InterPro" id="IPR042233">
    <property type="entry name" value="Cell_div_ZapA_N"/>
</dbReference>
<evidence type="ECO:0000313" key="2">
    <source>
        <dbReference type="Proteomes" id="UP000486602"/>
    </source>
</evidence>
<keyword evidence="1" id="KW-0132">Cell division</keyword>
<dbReference type="Pfam" id="PF05164">
    <property type="entry name" value="ZapA"/>
    <property type="match status" value="1"/>
</dbReference>
<accession>A0A7K3WNW3</accession>
<protein>
    <submittedName>
        <fullName evidence="1">Cell division protein ZapA</fullName>
    </submittedName>
</protein>
<dbReference type="AlphaFoldDB" id="A0A7K3WNW3"/>
<dbReference type="InterPro" id="IPR036192">
    <property type="entry name" value="Cell_div_ZapA-like_sf"/>
</dbReference>
<dbReference type="RefSeq" id="WP_163283276.1">
    <property type="nucleotide sequence ID" value="NZ_JAAGVY010000003.1"/>
</dbReference>
<dbReference type="Proteomes" id="UP000486602">
    <property type="component" value="Unassembled WGS sequence"/>
</dbReference>
<dbReference type="InterPro" id="IPR007838">
    <property type="entry name" value="Cell_div_ZapA-like"/>
</dbReference>
<dbReference type="Gene3D" id="3.30.160.880">
    <property type="entry name" value="Cell division protein ZapA protomer, N-terminal domain"/>
    <property type="match status" value="1"/>
</dbReference>
<gene>
    <name evidence="1" type="ORF">G3O08_03415</name>
</gene>
<keyword evidence="2" id="KW-1185">Reference proteome</keyword>
<proteinExistence type="predicted"/>
<name>A0A7K3WNW3_9FLAO</name>
<keyword evidence="1" id="KW-0131">Cell cycle</keyword>
<comment type="caution">
    <text evidence="1">The sequence shown here is derived from an EMBL/GenBank/DDBJ whole genome shotgun (WGS) entry which is preliminary data.</text>
</comment>